<dbReference type="CDD" id="cd05288">
    <property type="entry name" value="PGDH"/>
    <property type="match status" value="1"/>
</dbReference>
<protein>
    <submittedName>
        <fullName evidence="3">NADP-dependent oxidoreductase</fullName>
    </submittedName>
</protein>
<proteinExistence type="predicted"/>
<dbReference type="Gene3D" id="3.40.50.720">
    <property type="entry name" value="NAD(P)-binding Rossmann-like Domain"/>
    <property type="match status" value="1"/>
</dbReference>
<accession>A0A2A5WB38</accession>
<dbReference type="SMART" id="SM00829">
    <property type="entry name" value="PKS_ER"/>
    <property type="match status" value="1"/>
</dbReference>
<feature type="domain" description="Enoyl reductase (ER)" evidence="2">
    <location>
        <begin position="17"/>
        <end position="334"/>
    </location>
</feature>
<dbReference type="InterPro" id="IPR036291">
    <property type="entry name" value="NAD(P)-bd_dom_sf"/>
</dbReference>
<evidence type="ECO:0000313" key="3">
    <source>
        <dbReference type="EMBL" id="PDH33755.1"/>
    </source>
</evidence>
<sequence>MTNHIAKQIHMLRRPEGTPSQEHFAIVDVDLPAPAEGQVLVRNHYMSVDPYMRGRMRAQGVYAEPYALNKAMWGGAVGEIVESNAEGLKAGDTVLSGGAWQDKFVADGSTMSKLTPFDKDKLSLYLGTLGMPGMTAYVGLFRFGEPKAGETVFVSAASGAVGANVCQIAKRHGCRVIGSVGSNAKAQWLLDECGVDEVINYKTCGDLTKALAEAAPDGVDVYFENVGGEHLQAAINVMNPYGRIAACGMISSYNQAQPIPGPNNLMLIVGKKIRINGFIVFDHNDMRAQFLADMESWVSEGKIKTKETIVEGLDNAVDAFLALFTGDNFGKMIVKF</sequence>
<dbReference type="Proteomes" id="UP000219329">
    <property type="component" value="Unassembled WGS sequence"/>
</dbReference>
<dbReference type="Pfam" id="PF16884">
    <property type="entry name" value="ADH_N_2"/>
    <property type="match status" value="1"/>
</dbReference>
<dbReference type="EMBL" id="NTJZ01000006">
    <property type="protein sequence ID" value="PDH33755.1"/>
    <property type="molecule type" value="Genomic_DNA"/>
</dbReference>
<gene>
    <name evidence="3" type="ORF">CNF02_06910</name>
</gene>
<dbReference type="Pfam" id="PF00107">
    <property type="entry name" value="ADH_zinc_N"/>
    <property type="match status" value="1"/>
</dbReference>
<name>A0A2A5WB38_9GAMM</name>
<evidence type="ECO:0000256" key="1">
    <source>
        <dbReference type="ARBA" id="ARBA00023002"/>
    </source>
</evidence>
<dbReference type="SUPFAM" id="SSF50129">
    <property type="entry name" value="GroES-like"/>
    <property type="match status" value="2"/>
</dbReference>
<dbReference type="PANTHER" id="PTHR43205">
    <property type="entry name" value="PROSTAGLANDIN REDUCTASE"/>
    <property type="match status" value="1"/>
</dbReference>
<evidence type="ECO:0000259" key="2">
    <source>
        <dbReference type="SMART" id="SM00829"/>
    </source>
</evidence>
<dbReference type="SUPFAM" id="SSF51735">
    <property type="entry name" value="NAD(P)-binding Rossmann-fold domains"/>
    <property type="match status" value="1"/>
</dbReference>
<evidence type="ECO:0000313" key="4">
    <source>
        <dbReference type="Proteomes" id="UP000219329"/>
    </source>
</evidence>
<dbReference type="InterPro" id="IPR011032">
    <property type="entry name" value="GroES-like_sf"/>
</dbReference>
<dbReference type="InterPro" id="IPR013149">
    <property type="entry name" value="ADH-like_C"/>
</dbReference>
<dbReference type="FunFam" id="3.40.50.720:FF:000121">
    <property type="entry name" value="Prostaglandin reductase 2"/>
    <property type="match status" value="1"/>
</dbReference>
<dbReference type="InterPro" id="IPR020843">
    <property type="entry name" value="ER"/>
</dbReference>
<keyword evidence="1" id="KW-0560">Oxidoreductase</keyword>
<dbReference type="InterPro" id="IPR045010">
    <property type="entry name" value="MDR_fam"/>
</dbReference>
<comment type="caution">
    <text evidence="3">The sequence shown here is derived from an EMBL/GenBank/DDBJ whole genome shotgun (WGS) entry which is preliminary data.</text>
</comment>
<dbReference type="PANTHER" id="PTHR43205:SF7">
    <property type="entry name" value="PROSTAGLANDIN REDUCTASE 1"/>
    <property type="match status" value="1"/>
</dbReference>
<dbReference type="InterPro" id="IPR041694">
    <property type="entry name" value="ADH_N_2"/>
</dbReference>
<dbReference type="GO" id="GO:0016628">
    <property type="term" value="F:oxidoreductase activity, acting on the CH-CH group of donors, NAD or NADP as acceptor"/>
    <property type="evidence" value="ECO:0007669"/>
    <property type="project" value="InterPro"/>
</dbReference>
<dbReference type="AlphaFoldDB" id="A0A2A5WB38"/>
<reference evidence="3 4" key="1">
    <citation type="submission" date="2017-08" db="EMBL/GenBank/DDBJ databases">
        <title>Fine stratification of microbial communities through a metagenomic profile of the photic zone.</title>
        <authorList>
            <person name="Haro-Moreno J.M."/>
            <person name="Lopez-Perez M."/>
            <person name="De La Torre J."/>
            <person name="Picazo A."/>
            <person name="Camacho A."/>
            <person name="Rodriguez-Valera F."/>
        </authorList>
    </citation>
    <scope>NUCLEOTIDE SEQUENCE [LARGE SCALE GENOMIC DNA]</scope>
    <source>
        <strain evidence="3">MED-G28</strain>
    </source>
</reference>
<organism evidence="3 4">
    <name type="scientific">OM182 bacterium MED-G28</name>
    <dbReference type="NCBI Taxonomy" id="1986256"/>
    <lineage>
        <taxon>Bacteria</taxon>
        <taxon>Pseudomonadati</taxon>
        <taxon>Pseudomonadota</taxon>
        <taxon>Gammaproteobacteria</taxon>
        <taxon>OMG group</taxon>
        <taxon>OM182 clade</taxon>
    </lineage>
</organism>
<dbReference type="Gene3D" id="3.90.180.10">
    <property type="entry name" value="Medium-chain alcohol dehydrogenases, catalytic domain"/>
    <property type="match status" value="1"/>
</dbReference>